<sequence>MAEGFKKYFNGTTIAGRANVAKATYATMALIYLVYRVRRGKDVPKPQDVAIEATLDEPYLEPSGEAQKPEKPEKSEKDCAICRERVRLREKEDPPPPPPSPPSGGGQDRRSCQCEENPQSRQQQQPQKQPQQGKTCSALEADADVVHPARELITQMQEAASRVLRNVIGAVVGNNPAQAADSDERCSCCQPSSSMEQADDEECDYEVDNKQQLNRERRTAPRHCEPSSTSTQLELPPQTEEQQQQATATAESTKSSQSQSQAATQYRCFEDDFASEMFFEHFEE</sequence>
<evidence type="ECO:0000256" key="4">
    <source>
        <dbReference type="ARBA" id="ARBA00023128"/>
    </source>
</evidence>
<dbReference type="eggNOG" id="ENOG502TEY9">
    <property type="taxonomic scope" value="Eukaryota"/>
</dbReference>
<feature type="compositionally biased region" description="Low complexity" evidence="6">
    <location>
        <begin position="238"/>
        <end position="264"/>
    </location>
</feature>
<feature type="region of interest" description="Disordered" evidence="6">
    <location>
        <begin position="175"/>
        <end position="264"/>
    </location>
</feature>
<accession>B4JVR8</accession>
<feature type="compositionally biased region" description="Acidic residues" evidence="6">
    <location>
        <begin position="197"/>
        <end position="206"/>
    </location>
</feature>
<comment type="subcellular location">
    <subcellularLocation>
        <location evidence="1">Mitochondrion membrane</location>
        <topology evidence="1">Single-pass membrane protein</topology>
    </subcellularLocation>
</comment>
<dbReference type="InParanoid" id="B4JVR8"/>
<dbReference type="Proteomes" id="UP000001070">
    <property type="component" value="Unassembled WGS sequence"/>
</dbReference>
<dbReference type="PANTHER" id="PTHR34038">
    <property type="entry name" value="ATP SYNTHASE MEMBRANE SUBUNIT DAPIT, MITOCHONDRIAL"/>
    <property type="match status" value="1"/>
</dbReference>
<keyword evidence="8" id="KW-1185">Reference proteome</keyword>
<dbReference type="InterPro" id="IPR009125">
    <property type="entry name" value="ATPMK"/>
</dbReference>
<protein>
    <submittedName>
        <fullName evidence="7">GH22901</fullName>
    </submittedName>
</protein>
<keyword evidence="3" id="KW-1133">Transmembrane helix</keyword>
<evidence type="ECO:0000313" key="8">
    <source>
        <dbReference type="Proteomes" id="UP000001070"/>
    </source>
</evidence>
<feature type="compositionally biased region" description="Basic and acidic residues" evidence="6">
    <location>
        <begin position="207"/>
        <end position="225"/>
    </location>
</feature>
<dbReference type="OMA" id="RRKCPCE"/>
<feature type="compositionally biased region" description="Basic and acidic residues" evidence="6">
    <location>
        <begin position="67"/>
        <end position="94"/>
    </location>
</feature>
<evidence type="ECO:0000256" key="6">
    <source>
        <dbReference type="SAM" id="MobiDB-lite"/>
    </source>
</evidence>
<reference evidence="7 8" key="1">
    <citation type="journal article" date="2007" name="Nature">
        <title>Evolution of genes and genomes on the Drosophila phylogeny.</title>
        <authorList>
            <consortium name="Drosophila 12 Genomes Consortium"/>
            <person name="Clark A.G."/>
            <person name="Eisen M.B."/>
            <person name="Smith D.R."/>
            <person name="Bergman C.M."/>
            <person name="Oliver B."/>
            <person name="Markow T.A."/>
            <person name="Kaufman T.C."/>
            <person name="Kellis M."/>
            <person name="Gelbart W."/>
            <person name="Iyer V.N."/>
            <person name="Pollard D.A."/>
            <person name="Sackton T.B."/>
            <person name="Larracuente A.M."/>
            <person name="Singh N.D."/>
            <person name="Abad J.P."/>
            <person name="Abt D.N."/>
            <person name="Adryan B."/>
            <person name="Aguade M."/>
            <person name="Akashi H."/>
            <person name="Anderson W.W."/>
            <person name="Aquadro C.F."/>
            <person name="Ardell D.H."/>
            <person name="Arguello R."/>
            <person name="Artieri C.G."/>
            <person name="Barbash D.A."/>
            <person name="Barker D."/>
            <person name="Barsanti P."/>
            <person name="Batterham P."/>
            <person name="Batzoglou S."/>
            <person name="Begun D."/>
            <person name="Bhutkar A."/>
            <person name="Blanco E."/>
            <person name="Bosak S.A."/>
            <person name="Bradley R.K."/>
            <person name="Brand A.D."/>
            <person name="Brent M.R."/>
            <person name="Brooks A.N."/>
            <person name="Brown R.H."/>
            <person name="Butlin R.K."/>
            <person name="Caggese C."/>
            <person name="Calvi B.R."/>
            <person name="Bernardo de Carvalho A."/>
            <person name="Caspi A."/>
            <person name="Castrezana S."/>
            <person name="Celniker S.E."/>
            <person name="Chang J.L."/>
            <person name="Chapple C."/>
            <person name="Chatterji S."/>
            <person name="Chinwalla A."/>
            <person name="Civetta A."/>
            <person name="Clifton S.W."/>
            <person name="Comeron J.M."/>
            <person name="Costello J.C."/>
            <person name="Coyne J.A."/>
            <person name="Daub J."/>
            <person name="David R.G."/>
            <person name="Delcher A.L."/>
            <person name="Delehaunty K."/>
            <person name="Do C.B."/>
            <person name="Ebling H."/>
            <person name="Edwards K."/>
            <person name="Eickbush T."/>
            <person name="Evans J.D."/>
            <person name="Filipski A."/>
            <person name="Findeiss S."/>
            <person name="Freyhult E."/>
            <person name="Fulton L."/>
            <person name="Fulton R."/>
            <person name="Garcia A.C."/>
            <person name="Gardiner A."/>
            <person name="Garfield D.A."/>
            <person name="Garvin B.E."/>
            <person name="Gibson G."/>
            <person name="Gilbert D."/>
            <person name="Gnerre S."/>
            <person name="Godfrey J."/>
            <person name="Good R."/>
            <person name="Gotea V."/>
            <person name="Gravely B."/>
            <person name="Greenberg A.J."/>
            <person name="Griffiths-Jones S."/>
            <person name="Gross S."/>
            <person name="Guigo R."/>
            <person name="Gustafson E.A."/>
            <person name="Haerty W."/>
            <person name="Hahn M.W."/>
            <person name="Halligan D.L."/>
            <person name="Halpern A.L."/>
            <person name="Halter G.M."/>
            <person name="Han M.V."/>
            <person name="Heger A."/>
            <person name="Hillier L."/>
            <person name="Hinrichs A.S."/>
            <person name="Holmes I."/>
            <person name="Hoskins R.A."/>
            <person name="Hubisz M.J."/>
            <person name="Hultmark D."/>
            <person name="Huntley M.A."/>
            <person name="Jaffe D.B."/>
            <person name="Jagadeeshan S."/>
            <person name="Jeck W.R."/>
            <person name="Johnson J."/>
            <person name="Jones C.D."/>
            <person name="Jordan W.C."/>
            <person name="Karpen G.H."/>
            <person name="Kataoka E."/>
            <person name="Keightley P.D."/>
            <person name="Kheradpour P."/>
            <person name="Kirkness E.F."/>
            <person name="Koerich L.B."/>
            <person name="Kristiansen K."/>
            <person name="Kudrna D."/>
            <person name="Kulathinal R.J."/>
            <person name="Kumar S."/>
            <person name="Kwok R."/>
            <person name="Lander E."/>
            <person name="Langley C.H."/>
            <person name="Lapoint R."/>
            <person name="Lazzaro B.P."/>
            <person name="Lee S.J."/>
            <person name="Levesque L."/>
            <person name="Li R."/>
            <person name="Lin C.F."/>
            <person name="Lin M.F."/>
            <person name="Lindblad-Toh K."/>
            <person name="Llopart A."/>
            <person name="Long M."/>
            <person name="Low L."/>
            <person name="Lozovsky E."/>
            <person name="Lu J."/>
            <person name="Luo M."/>
            <person name="Machado C.A."/>
            <person name="Makalowski W."/>
            <person name="Marzo M."/>
            <person name="Matsuda M."/>
            <person name="Matzkin L."/>
            <person name="McAllister B."/>
            <person name="McBride C.S."/>
            <person name="McKernan B."/>
            <person name="McKernan K."/>
            <person name="Mendez-Lago M."/>
            <person name="Minx P."/>
            <person name="Mollenhauer M.U."/>
            <person name="Montooth K."/>
            <person name="Mount S.M."/>
            <person name="Mu X."/>
            <person name="Myers E."/>
            <person name="Negre B."/>
            <person name="Newfeld S."/>
            <person name="Nielsen R."/>
            <person name="Noor M.A."/>
            <person name="O'Grady P."/>
            <person name="Pachter L."/>
            <person name="Papaceit M."/>
            <person name="Parisi M.J."/>
            <person name="Parisi M."/>
            <person name="Parts L."/>
            <person name="Pedersen J.S."/>
            <person name="Pesole G."/>
            <person name="Phillippy A.M."/>
            <person name="Ponting C.P."/>
            <person name="Pop M."/>
            <person name="Porcelli D."/>
            <person name="Powell J.R."/>
            <person name="Prohaska S."/>
            <person name="Pruitt K."/>
            <person name="Puig M."/>
            <person name="Quesneville H."/>
            <person name="Ram K.R."/>
            <person name="Rand D."/>
            <person name="Rasmussen M.D."/>
            <person name="Reed L.K."/>
            <person name="Reenan R."/>
            <person name="Reily A."/>
            <person name="Remington K.A."/>
            <person name="Rieger T.T."/>
            <person name="Ritchie M.G."/>
            <person name="Robin C."/>
            <person name="Rogers Y.H."/>
            <person name="Rohde C."/>
            <person name="Rozas J."/>
            <person name="Rubenfield M.J."/>
            <person name="Ruiz A."/>
            <person name="Russo S."/>
            <person name="Salzberg S.L."/>
            <person name="Sanchez-Gracia A."/>
            <person name="Saranga D.J."/>
            <person name="Sato H."/>
            <person name="Schaeffer S.W."/>
            <person name="Schatz M.C."/>
            <person name="Schlenke T."/>
            <person name="Schwartz R."/>
            <person name="Segarra C."/>
            <person name="Singh R.S."/>
            <person name="Sirot L."/>
            <person name="Sirota M."/>
            <person name="Sisneros N.B."/>
            <person name="Smith C.D."/>
            <person name="Smith T.F."/>
            <person name="Spieth J."/>
            <person name="Stage D.E."/>
            <person name="Stark A."/>
            <person name="Stephan W."/>
            <person name="Strausberg R.L."/>
            <person name="Strempel S."/>
            <person name="Sturgill D."/>
            <person name="Sutton G."/>
            <person name="Sutton G.G."/>
            <person name="Tao W."/>
            <person name="Teichmann S."/>
            <person name="Tobari Y.N."/>
            <person name="Tomimura Y."/>
            <person name="Tsolas J.M."/>
            <person name="Valente V.L."/>
            <person name="Venter E."/>
            <person name="Venter J.C."/>
            <person name="Vicario S."/>
            <person name="Vieira F.G."/>
            <person name="Vilella A.J."/>
            <person name="Villasante A."/>
            <person name="Walenz B."/>
            <person name="Wang J."/>
            <person name="Wasserman M."/>
            <person name="Watts T."/>
            <person name="Wilson D."/>
            <person name="Wilson R.K."/>
            <person name="Wing R.A."/>
            <person name="Wolfner M.F."/>
            <person name="Wong A."/>
            <person name="Wong G.K."/>
            <person name="Wu C.I."/>
            <person name="Wu G."/>
            <person name="Yamamoto D."/>
            <person name="Yang H.P."/>
            <person name="Yang S.P."/>
            <person name="Yorke J.A."/>
            <person name="Yoshida K."/>
            <person name="Zdobnov E."/>
            <person name="Zhang P."/>
            <person name="Zhang Y."/>
            <person name="Zimin A.V."/>
            <person name="Baldwin J."/>
            <person name="Abdouelleil A."/>
            <person name="Abdulkadir J."/>
            <person name="Abebe A."/>
            <person name="Abera B."/>
            <person name="Abreu J."/>
            <person name="Acer S.C."/>
            <person name="Aftuck L."/>
            <person name="Alexander A."/>
            <person name="An P."/>
            <person name="Anderson E."/>
            <person name="Anderson S."/>
            <person name="Arachi H."/>
            <person name="Azer M."/>
            <person name="Bachantsang P."/>
            <person name="Barry A."/>
            <person name="Bayul T."/>
            <person name="Berlin A."/>
            <person name="Bessette D."/>
            <person name="Bloom T."/>
            <person name="Blye J."/>
            <person name="Boguslavskiy L."/>
            <person name="Bonnet C."/>
            <person name="Boukhgalter B."/>
            <person name="Bourzgui I."/>
            <person name="Brown A."/>
            <person name="Cahill P."/>
            <person name="Channer S."/>
            <person name="Cheshatsang Y."/>
            <person name="Chuda L."/>
            <person name="Citroen M."/>
            <person name="Collymore A."/>
            <person name="Cooke P."/>
            <person name="Costello M."/>
            <person name="D'Aco K."/>
            <person name="Daza R."/>
            <person name="De Haan G."/>
            <person name="DeGray S."/>
            <person name="DeMaso C."/>
            <person name="Dhargay N."/>
            <person name="Dooley K."/>
            <person name="Dooley E."/>
            <person name="Doricent M."/>
            <person name="Dorje P."/>
            <person name="Dorjee K."/>
            <person name="Dupes A."/>
            <person name="Elong R."/>
            <person name="Falk J."/>
            <person name="Farina A."/>
            <person name="Faro S."/>
            <person name="Ferguson D."/>
            <person name="Fisher S."/>
            <person name="Foley C.D."/>
            <person name="Franke A."/>
            <person name="Friedrich D."/>
            <person name="Gadbois L."/>
            <person name="Gearin G."/>
            <person name="Gearin C.R."/>
            <person name="Giannoukos G."/>
            <person name="Goode T."/>
            <person name="Graham J."/>
            <person name="Grandbois E."/>
            <person name="Grewal S."/>
            <person name="Gyaltsen K."/>
            <person name="Hafez N."/>
            <person name="Hagos B."/>
            <person name="Hall J."/>
            <person name="Henson C."/>
            <person name="Hollinger A."/>
            <person name="Honan T."/>
            <person name="Huard M.D."/>
            <person name="Hughes L."/>
            <person name="Hurhula B."/>
            <person name="Husby M.E."/>
            <person name="Kamat A."/>
            <person name="Kanga B."/>
            <person name="Kashin S."/>
            <person name="Khazanovich D."/>
            <person name="Kisner P."/>
            <person name="Lance K."/>
            <person name="Lara M."/>
            <person name="Lee W."/>
            <person name="Lennon N."/>
            <person name="Letendre F."/>
            <person name="LeVine R."/>
            <person name="Lipovsky A."/>
            <person name="Liu X."/>
            <person name="Liu J."/>
            <person name="Liu S."/>
            <person name="Lokyitsang T."/>
            <person name="Lokyitsang Y."/>
            <person name="Lubonja R."/>
            <person name="Lui A."/>
            <person name="MacDonald P."/>
            <person name="Magnisalis V."/>
            <person name="Maru K."/>
            <person name="Matthews C."/>
            <person name="McCusker W."/>
            <person name="McDonough S."/>
            <person name="Mehta T."/>
            <person name="Meldrim J."/>
            <person name="Meneus L."/>
            <person name="Mihai O."/>
            <person name="Mihalev A."/>
            <person name="Mihova T."/>
            <person name="Mittelman R."/>
            <person name="Mlenga V."/>
            <person name="Montmayeur A."/>
            <person name="Mulrain L."/>
            <person name="Navidi A."/>
            <person name="Naylor J."/>
            <person name="Negash T."/>
            <person name="Nguyen T."/>
            <person name="Nguyen N."/>
            <person name="Nicol R."/>
            <person name="Norbu C."/>
            <person name="Norbu N."/>
            <person name="Novod N."/>
            <person name="O'Neill B."/>
            <person name="Osman S."/>
            <person name="Markiewicz E."/>
            <person name="Oyono O.L."/>
            <person name="Patti C."/>
            <person name="Phunkhang P."/>
            <person name="Pierre F."/>
            <person name="Priest M."/>
            <person name="Raghuraman S."/>
            <person name="Rege F."/>
            <person name="Reyes R."/>
            <person name="Rise C."/>
            <person name="Rogov P."/>
            <person name="Ross K."/>
            <person name="Ryan E."/>
            <person name="Settipalli S."/>
            <person name="Shea T."/>
            <person name="Sherpa N."/>
            <person name="Shi L."/>
            <person name="Shih D."/>
            <person name="Sparrow T."/>
            <person name="Spaulding J."/>
            <person name="Stalker J."/>
            <person name="Stange-Thomann N."/>
            <person name="Stavropoulos S."/>
            <person name="Stone C."/>
            <person name="Strader C."/>
            <person name="Tesfaye S."/>
            <person name="Thomson T."/>
            <person name="Thoulutsang Y."/>
            <person name="Thoulutsang D."/>
            <person name="Topham K."/>
            <person name="Topping I."/>
            <person name="Tsamla T."/>
            <person name="Vassiliev H."/>
            <person name="Vo A."/>
            <person name="Wangchuk T."/>
            <person name="Wangdi T."/>
            <person name="Weiand M."/>
            <person name="Wilkinson J."/>
            <person name="Wilson A."/>
            <person name="Yadav S."/>
            <person name="Young G."/>
            <person name="Yu Q."/>
            <person name="Zembek L."/>
            <person name="Zhong D."/>
            <person name="Zimmer A."/>
            <person name="Zwirko Z."/>
            <person name="Jaffe D.B."/>
            <person name="Alvarez P."/>
            <person name="Brockman W."/>
            <person name="Butler J."/>
            <person name="Chin C."/>
            <person name="Gnerre S."/>
            <person name="Grabherr M."/>
            <person name="Kleber M."/>
            <person name="Mauceli E."/>
            <person name="MacCallum I."/>
        </authorList>
    </citation>
    <scope>NUCLEOTIDE SEQUENCE [LARGE SCALE GENOMIC DNA]</scope>
    <source>
        <strain evidence="8">Tucson 15287-2541.00</strain>
    </source>
</reference>
<dbReference type="OrthoDB" id="9435504at2759"/>
<evidence type="ECO:0000313" key="7">
    <source>
        <dbReference type="EMBL" id="EDV98056.1"/>
    </source>
</evidence>
<keyword evidence="4" id="KW-0496">Mitochondrion</keyword>
<keyword evidence="2" id="KW-0812">Transmembrane</keyword>
<keyword evidence="5" id="KW-0472">Membrane</keyword>
<feature type="region of interest" description="Disordered" evidence="6">
    <location>
        <begin position="51"/>
        <end position="140"/>
    </location>
</feature>
<dbReference type="PANTHER" id="PTHR34038:SF1">
    <property type="entry name" value="ATP SYNTHASE MEMBRANE SUBUNIT K, MITOCHONDRIAL"/>
    <property type="match status" value="1"/>
</dbReference>
<organism evidence="8">
    <name type="scientific">Drosophila grimshawi</name>
    <name type="common">Hawaiian fruit fly</name>
    <name type="synonym">Idiomyia grimshawi</name>
    <dbReference type="NCBI Taxonomy" id="7222"/>
    <lineage>
        <taxon>Eukaryota</taxon>
        <taxon>Metazoa</taxon>
        <taxon>Ecdysozoa</taxon>
        <taxon>Arthropoda</taxon>
        <taxon>Hexapoda</taxon>
        <taxon>Insecta</taxon>
        <taxon>Pterygota</taxon>
        <taxon>Neoptera</taxon>
        <taxon>Endopterygota</taxon>
        <taxon>Diptera</taxon>
        <taxon>Brachycera</taxon>
        <taxon>Muscomorpha</taxon>
        <taxon>Ephydroidea</taxon>
        <taxon>Drosophilidae</taxon>
        <taxon>Drosophila</taxon>
        <taxon>Hawaiian Drosophila</taxon>
    </lineage>
</organism>
<dbReference type="AlphaFoldDB" id="B4JVR8"/>
<feature type="compositionally biased region" description="Low complexity" evidence="6">
    <location>
        <begin position="119"/>
        <end position="132"/>
    </location>
</feature>
<dbReference type="Pfam" id="PF14960">
    <property type="entry name" value="ATP_synth_reg"/>
    <property type="match status" value="1"/>
</dbReference>
<evidence type="ECO:0000256" key="5">
    <source>
        <dbReference type="ARBA" id="ARBA00023136"/>
    </source>
</evidence>
<gene>
    <name evidence="7" type="primary">Dgri\GH22901</name>
    <name evidence="7" type="ORF">Dgri_GH22901</name>
</gene>
<dbReference type="GO" id="GO:0031966">
    <property type="term" value="C:mitochondrial membrane"/>
    <property type="evidence" value="ECO:0007669"/>
    <property type="project" value="UniProtKB-SubCell"/>
</dbReference>
<dbReference type="EMBL" id="CH916375">
    <property type="protein sequence ID" value="EDV98056.1"/>
    <property type="molecule type" value="Genomic_DNA"/>
</dbReference>
<dbReference type="FunCoup" id="B4JVR8">
    <property type="interactions" value="2"/>
</dbReference>
<proteinExistence type="predicted"/>
<evidence type="ECO:0000256" key="1">
    <source>
        <dbReference type="ARBA" id="ARBA00004304"/>
    </source>
</evidence>
<dbReference type="HOGENOM" id="CLU_819563_0_0_1"/>
<name>B4JVR8_DROGR</name>
<evidence type="ECO:0000256" key="3">
    <source>
        <dbReference type="ARBA" id="ARBA00022989"/>
    </source>
</evidence>
<evidence type="ECO:0000256" key="2">
    <source>
        <dbReference type="ARBA" id="ARBA00022692"/>
    </source>
</evidence>
<dbReference type="KEGG" id="dgr:6568795"/>
<dbReference type="PhylomeDB" id="B4JVR8"/>